<proteinExistence type="predicted"/>
<feature type="coiled-coil region" evidence="1">
    <location>
        <begin position="232"/>
        <end position="301"/>
    </location>
</feature>
<feature type="domain" description="EF-hand" evidence="3">
    <location>
        <begin position="865"/>
        <end position="900"/>
    </location>
</feature>
<feature type="region of interest" description="Disordered" evidence="2">
    <location>
        <begin position="1"/>
        <end position="39"/>
    </location>
</feature>
<sequence>MGGGDDDDGDLVADLARHHRAASARGVRTHTPVRNPSPAHRLHARLHSHDHALHTKFVPEPPATPRPPPLVAQHREFLSRAVLAQSTRDRYQAQVAYGDTAPDDEKVDPDTFICAEAPFPVSMLESYRNLERERRVLRGLPPLRSQERERLAKMSKELEDSAGDVGALAKDAFNENGLQGVIDVCNNEQRLYDGVFAQIIEHESEVCHERGQLLANVRVLYQEMLNAIPFYMRKAQDNVDGLTHVNDDLRRDLHDTQIQLNDAVGRIDDLQRVVDGHEREQKQWETERQALEKRQAVFEDQFLNLRRQWNEQRDVLDRKIVTLLDENRSLRDGNRSGQQQSSDPERANAISARCGRIIDLAEALFAGLPDDNEPEPAASAEVPMASNADRDVTAAFNADMVEDDDSPAAMNDDNRPAGTEDRPVFSKECPVLPSALSQVQTIRKPSVPSLQLTRIAEHPHDDDLQEERADLVEKRAQQASRVEPVPLTARPLPEAPDVDTEHTRTTTSALPTSRTSSLASTSDNQTSSVPATPRTSSRTAPRLQADPSNETVRVLPDERTSHDGGRRSSLAGFGDEEEDEGAVTFRPATMMDAPLVTASRRSKTHSAPIDTGVRPRGKVDSRSTSSSTRRTRRVRAVAPVHTPDGEVPSVPMMTVPAVLRFIDAVLDAAYAVKVARNAKGVPVDAPHPIRLRRFIRDLLRKQHGLEHMVLSKLADVMRAIRAHRPSNRLVDLFWRLLQPDAVASDVDVLLRLRHLCQSSTVGVKIVVNDNAYICGDRAADIVAKFFADGHAPPHPTQTAVDSALVDWRVVLSPGAQVVSPRARPALTDLFNPHDVRWKTHPKAIEVGLFMAIVMDGIARADLDYDRDAWIDAAFTAVDDDGDGFISVEQFARTLAHTSPRYSDRDVQCLFQEATRDSDTKAMTRAQFRRVLCRVRGVHLLALPSAVRVDPDRDLIDEVVRRWNGMTPAYKRFLEMVETSQDGESVHRLRCAVTALERALQAGADARSIVDMYRGLLLEICHDQQEWKGGHRPVESKAGVATDLDRLEQLVQYRFVSLFGAAAQAPPPSARPRRPTISIPQLPISHS</sequence>
<geneLocation type="mitochondrion" evidence="4"/>
<dbReference type="EMBL" id="OVEO01000001">
    <property type="protein sequence ID" value="SPQ92989.1"/>
    <property type="molecule type" value="Genomic_DNA"/>
</dbReference>
<dbReference type="Proteomes" id="UP000290189">
    <property type="component" value="Unassembled WGS sequence"/>
</dbReference>
<evidence type="ECO:0000313" key="4">
    <source>
        <dbReference type="EMBL" id="SPQ92989.1"/>
    </source>
</evidence>
<dbReference type="PROSITE" id="PS50222">
    <property type="entry name" value="EF_HAND_2"/>
    <property type="match status" value="1"/>
</dbReference>
<dbReference type="PANTHER" id="PTHR34894:SF5">
    <property type="entry name" value="EF-HAND DOMAIN-CONTAINING PROTEIN"/>
    <property type="match status" value="1"/>
</dbReference>
<keyword evidence="1" id="KW-0175">Coiled coil</keyword>
<feature type="compositionally biased region" description="Basic and acidic residues" evidence="2">
    <location>
        <begin position="555"/>
        <end position="566"/>
    </location>
</feature>
<evidence type="ECO:0000256" key="2">
    <source>
        <dbReference type="SAM" id="MobiDB-lite"/>
    </source>
</evidence>
<gene>
    <name evidence="4" type="ORF">PLBR_LOCUS204</name>
</gene>
<feature type="region of interest" description="Disordered" evidence="2">
    <location>
        <begin position="473"/>
        <end position="635"/>
    </location>
</feature>
<name>A0A3P3XYM4_PLABS</name>
<dbReference type="PANTHER" id="PTHR34894">
    <property type="entry name" value="SAM-DEPENDENT METHYLTRANSFERASE RSMI, CONSERVED SITE"/>
    <property type="match status" value="1"/>
</dbReference>
<dbReference type="AlphaFoldDB" id="A0A3P3XYM4"/>
<evidence type="ECO:0000313" key="5">
    <source>
        <dbReference type="Proteomes" id="UP000290189"/>
    </source>
</evidence>
<feature type="region of interest" description="Disordered" evidence="2">
    <location>
        <begin position="367"/>
        <end position="386"/>
    </location>
</feature>
<protein>
    <recommendedName>
        <fullName evidence="3">EF-hand domain-containing protein</fullName>
    </recommendedName>
</protein>
<dbReference type="InterPro" id="IPR002048">
    <property type="entry name" value="EF_hand_dom"/>
</dbReference>
<feature type="compositionally biased region" description="Acidic residues" evidence="2">
    <location>
        <begin position="1"/>
        <end position="11"/>
    </location>
</feature>
<keyword evidence="4" id="KW-0496">Mitochondrion</keyword>
<dbReference type="Gene3D" id="1.10.238.10">
    <property type="entry name" value="EF-hand"/>
    <property type="match status" value="1"/>
</dbReference>
<dbReference type="SUPFAM" id="SSF47473">
    <property type="entry name" value="EF-hand"/>
    <property type="match status" value="1"/>
</dbReference>
<feature type="compositionally biased region" description="Basic and acidic residues" evidence="2">
    <location>
        <begin position="412"/>
        <end position="424"/>
    </location>
</feature>
<feature type="region of interest" description="Disordered" evidence="2">
    <location>
        <begin position="1062"/>
        <end position="1086"/>
    </location>
</feature>
<evidence type="ECO:0000256" key="1">
    <source>
        <dbReference type="SAM" id="Coils"/>
    </source>
</evidence>
<dbReference type="InterPro" id="IPR011992">
    <property type="entry name" value="EF-hand-dom_pair"/>
</dbReference>
<organism evidence="4 5">
    <name type="scientific">Plasmodiophora brassicae</name>
    <name type="common">Clubroot disease agent</name>
    <dbReference type="NCBI Taxonomy" id="37360"/>
    <lineage>
        <taxon>Eukaryota</taxon>
        <taxon>Sar</taxon>
        <taxon>Rhizaria</taxon>
        <taxon>Endomyxa</taxon>
        <taxon>Phytomyxea</taxon>
        <taxon>Plasmodiophorida</taxon>
        <taxon>Plasmodiophoridae</taxon>
        <taxon>Plasmodiophora</taxon>
    </lineage>
</organism>
<dbReference type="GO" id="GO:0005509">
    <property type="term" value="F:calcium ion binding"/>
    <property type="evidence" value="ECO:0007669"/>
    <property type="project" value="InterPro"/>
</dbReference>
<feature type="compositionally biased region" description="Polar residues" evidence="2">
    <location>
        <begin position="505"/>
        <end position="539"/>
    </location>
</feature>
<accession>A0A3P3XYM4</accession>
<reference evidence="4 5" key="1">
    <citation type="submission" date="2018-03" db="EMBL/GenBank/DDBJ databases">
        <authorList>
            <person name="Fogelqvist J."/>
        </authorList>
    </citation>
    <scope>NUCLEOTIDE SEQUENCE [LARGE SCALE GENOMIC DNA]</scope>
</reference>
<evidence type="ECO:0000259" key="3">
    <source>
        <dbReference type="PROSITE" id="PS50222"/>
    </source>
</evidence>
<feature type="region of interest" description="Disordered" evidence="2">
    <location>
        <begin position="401"/>
        <end position="424"/>
    </location>
</feature>